<protein>
    <submittedName>
        <fullName evidence="3">Uncharacterized protein</fullName>
    </submittedName>
</protein>
<accession>A0AAD1U537</accession>
<dbReference type="AlphaFoldDB" id="A0AAD1U537"/>
<keyword evidence="4" id="KW-1185">Reference proteome</keyword>
<comment type="caution">
    <text evidence="3">The sequence shown here is derived from an EMBL/GenBank/DDBJ whole genome shotgun (WGS) entry which is preliminary data.</text>
</comment>
<feature type="coiled-coil region" evidence="1">
    <location>
        <begin position="313"/>
        <end position="340"/>
    </location>
</feature>
<feature type="region of interest" description="Disordered" evidence="2">
    <location>
        <begin position="366"/>
        <end position="465"/>
    </location>
</feature>
<sequence length="607" mass="70792">MEDSNQSDDTLEYDSTEEFIRKFIPNSVSSLEGWKDNPVSKIKPEEWKNIPRCIKDGFKNVILGCMLIYQKFKTEDSRFKKLENSFQLHKKAKYSTDRDLKEREKKTNIAIDNFKAKVEISMTRNEDFIVNIREKTNEKLQQMLEDIEQIEHLKKWVTETIEETNKKNKARDQELDAYKQSLEDQIKETQNKLDNQNIYIHEFQKEIDGIIFNLKNSQEKLLESKSELLQTSITNSEEQIKSISESLTTHNFDITQLKKIQPSLEFQISELKHNLSLEIDHSMSRVEPKVTDLIKKMEFLSSQPTGNSLQETLKQCQVMIEQLKISITEKEDQMNESVDQKIEDTDKKFRKIIYELKNKIQRLKKVQEASASPLKKPHDSDHKKEKSLNSITGLSEDRHSSFNIKLRDSIQNSKNSERRSIEKPEFDKMKMKPSRSHFKRSMAIPNTLEVPARDNPPKLSEPTNQTAQCSFCSKAPEQFDELKQKLDDLIKNLEAQKKSEAELKTIKSKNSLINTTTDQAIPKILSSPQKTFSPTPSYKPKLRSRPKPKSSYSRRRHKRNLFNRRTQNSTQIAALKNSTLRPQSPSSIPRFEPLGLKCILPTTTYKF</sequence>
<feature type="region of interest" description="Disordered" evidence="2">
    <location>
        <begin position="523"/>
        <end position="588"/>
    </location>
</feature>
<feature type="compositionally biased region" description="Basic and acidic residues" evidence="2">
    <location>
        <begin position="415"/>
        <end position="430"/>
    </location>
</feature>
<evidence type="ECO:0000256" key="1">
    <source>
        <dbReference type="SAM" id="Coils"/>
    </source>
</evidence>
<feature type="compositionally biased region" description="Basic and acidic residues" evidence="2">
    <location>
        <begin position="376"/>
        <end position="387"/>
    </location>
</feature>
<feature type="compositionally biased region" description="Basic and acidic residues" evidence="2">
    <location>
        <begin position="395"/>
        <end position="408"/>
    </location>
</feature>
<evidence type="ECO:0000313" key="3">
    <source>
        <dbReference type="EMBL" id="CAI2360311.1"/>
    </source>
</evidence>
<proteinExistence type="predicted"/>
<gene>
    <name evidence="3" type="ORF">ECRASSUSDP1_LOCUS1612</name>
</gene>
<keyword evidence="1" id="KW-0175">Coiled coil</keyword>
<feature type="compositionally biased region" description="Polar residues" evidence="2">
    <location>
        <begin position="526"/>
        <end position="535"/>
    </location>
</feature>
<dbReference type="Proteomes" id="UP001295684">
    <property type="component" value="Unassembled WGS sequence"/>
</dbReference>
<feature type="compositionally biased region" description="Polar residues" evidence="2">
    <location>
        <begin position="566"/>
        <end position="587"/>
    </location>
</feature>
<evidence type="ECO:0000313" key="4">
    <source>
        <dbReference type="Proteomes" id="UP001295684"/>
    </source>
</evidence>
<feature type="compositionally biased region" description="Basic residues" evidence="2">
    <location>
        <begin position="431"/>
        <end position="440"/>
    </location>
</feature>
<evidence type="ECO:0000256" key="2">
    <source>
        <dbReference type="SAM" id="MobiDB-lite"/>
    </source>
</evidence>
<feature type="compositionally biased region" description="Basic residues" evidence="2">
    <location>
        <begin position="540"/>
        <end position="562"/>
    </location>
</feature>
<reference evidence="3" key="1">
    <citation type="submission" date="2023-07" db="EMBL/GenBank/DDBJ databases">
        <authorList>
            <consortium name="AG Swart"/>
            <person name="Singh M."/>
            <person name="Singh A."/>
            <person name="Seah K."/>
            <person name="Emmerich C."/>
        </authorList>
    </citation>
    <scope>NUCLEOTIDE SEQUENCE</scope>
    <source>
        <strain evidence="3">DP1</strain>
    </source>
</reference>
<feature type="coiled-coil region" evidence="1">
    <location>
        <begin position="130"/>
        <end position="206"/>
    </location>
</feature>
<name>A0AAD1U537_EUPCR</name>
<dbReference type="EMBL" id="CAMPGE010001519">
    <property type="protein sequence ID" value="CAI2360311.1"/>
    <property type="molecule type" value="Genomic_DNA"/>
</dbReference>
<organism evidence="3 4">
    <name type="scientific">Euplotes crassus</name>
    <dbReference type="NCBI Taxonomy" id="5936"/>
    <lineage>
        <taxon>Eukaryota</taxon>
        <taxon>Sar</taxon>
        <taxon>Alveolata</taxon>
        <taxon>Ciliophora</taxon>
        <taxon>Intramacronucleata</taxon>
        <taxon>Spirotrichea</taxon>
        <taxon>Hypotrichia</taxon>
        <taxon>Euplotida</taxon>
        <taxon>Euplotidae</taxon>
        <taxon>Moneuplotes</taxon>
    </lineage>
</organism>